<feature type="transmembrane region" description="Helical" evidence="1">
    <location>
        <begin position="16"/>
        <end position="38"/>
    </location>
</feature>
<evidence type="ECO:0008006" key="4">
    <source>
        <dbReference type="Google" id="ProtNLM"/>
    </source>
</evidence>
<dbReference type="AlphaFoldDB" id="A0A317ZDN9"/>
<dbReference type="Proteomes" id="UP000246351">
    <property type="component" value="Unassembled WGS sequence"/>
</dbReference>
<evidence type="ECO:0000313" key="2">
    <source>
        <dbReference type="EMBL" id="PWZ99364.1"/>
    </source>
</evidence>
<dbReference type="EMBL" id="QEIV01000240">
    <property type="protein sequence ID" value="PWZ99364.1"/>
    <property type="molecule type" value="Genomic_DNA"/>
</dbReference>
<evidence type="ECO:0000256" key="1">
    <source>
        <dbReference type="SAM" id="Phobius"/>
    </source>
</evidence>
<organism evidence="2 3">
    <name type="scientific">Staphylococcus pseudintermedius</name>
    <dbReference type="NCBI Taxonomy" id="283734"/>
    <lineage>
        <taxon>Bacteria</taxon>
        <taxon>Bacillati</taxon>
        <taxon>Bacillota</taxon>
        <taxon>Bacilli</taxon>
        <taxon>Bacillales</taxon>
        <taxon>Staphylococcaceae</taxon>
        <taxon>Staphylococcus</taxon>
        <taxon>Staphylococcus intermedius group</taxon>
    </lineage>
</organism>
<keyword evidence="1" id="KW-1133">Transmembrane helix</keyword>
<dbReference type="STRING" id="937773.SPSINT_2347"/>
<reference evidence="2 3" key="1">
    <citation type="journal article" date="2018" name="Vet. Microbiol.">
        <title>Clonal diversity and geographic distribution of methicillin-resistant Staphylococcus pseudintermedius from Australian animals: Discovery of novel sequence types.</title>
        <authorList>
            <person name="Worthing K.A."/>
            <person name="Abraham S."/>
            <person name="Coombs G.W."/>
            <person name="Pang S."/>
            <person name="Saputra S."/>
            <person name="Jordan D."/>
            <person name="Trott D.J."/>
            <person name="Norris J.M."/>
        </authorList>
    </citation>
    <scope>NUCLEOTIDE SEQUENCE [LARGE SCALE GENOMIC DNA]</scope>
    <source>
        <strain evidence="2 3">ST71 3</strain>
    </source>
</reference>
<protein>
    <recommendedName>
        <fullName evidence="4">Nucleoside transporter/FeoB GTPase Gate domain-containing protein</fullName>
    </recommendedName>
</protein>
<accession>A0A317ZDN9</accession>
<keyword evidence="1" id="KW-0812">Transmembrane</keyword>
<proteinExistence type="predicted"/>
<evidence type="ECO:0000313" key="3">
    <source>
        <dbReference type="Proteomes" id="UP000246351"/>
    </source>
</evidence>
<name>A0A317ZDN9_STAPS</name>
<sequence>MTAHNFISKKDNMMFYVVWLMPIIVCWGTLALAISVYTPLLAWVSYPVQWILQVAGIPEAAVTASAIMSGFADNYLPVILGANLTESTSKVVIAMMSILQLIFLSEIATLLTSANALQKFSHIVIIFLQRTFIALPFVIVFVKLFF</sequence>
<feature type="transmembrane region" description="Helical" evidence="1">
    <location>
        <begin position="50"/>
        <end position="71"/>
    </location>
</feature>
<keyword evidence="1" id="KW-0472">Membrane</keyword>
<feature type="transmembrane region" description="Helical" evidence="1">
    <location>
        <begin position="91"/>
        <end position="111"/>
    </location>
</feature>
<gene>
    <name evidence="2" type="ORF">DD924_03060</name>
</gene>
<comment type="caution">
    <text evidence="2">The sequence shown here is derived from an EMBL/GenBank/DDBJ whole genome shotgun (WGS) entry which is preliminary data.</text>
</comment>
<feature type="transmembrane region" description="Helical" evidence="1">
    <location>
        <begin position="123"/>
        <end position="145"/>
    </location>
</feature>